<evidence type="ECO:0000256" key="9">
    <source>
        <dbReference type="SAM" id="Phobius"/>
    </source>
</evidence>
<name>A0A2R5LC77_9ACAR</name>
<evidence type="ECO:0000256" key="3">
    <source>
        <dbReference type="ARBA" id="ARBA00022448"/>
    </source>
</evidence>
<evidence type="ECO:0000256" key="6">
    <source>
        <dbReference type="ARBA" id="ARBA00022989"/>
    </source>
</evidence>
<comment type="similarity">
    <text evidence="2">Belongs to the V-ATPase e1/e2 subunit family.</text>
</comment>
<reference evidence="10" key="1">
    <citation type="submission" date="2018-03" db="EMBL/GenBank/DDBJ databases">
        <title>The relapsing fever spirochete Borrelia turicatae persists in the highly oxidative environment of its soft-bodied tick vector.</title>
        <authorList>
            <person name="Bourret T.J."/>
            <person name="Boyle W.K."/>
            <person name="Valenzuela J.G."/>
            <person name="Oliveira F."/>
            <person name="Lopez J.E."/>
        </authorList>
    </citation>
    <scope>NUCLEOTIDE SEQUENCE</scope>
    <source>
        <strain evidence="10">Kansas strain/isolate</strain>
        <tissue evidence="10">Salivary glands</tissue>
    </source>
</reference>
<keyword evidence="6 9" id="KW-1133">Transmembrane helix</keyword>
<feature type="transmembrane region" description="Helical" evidence="9">
    <location>
        <begin position="6"/>
        <end position="26"/>
    </location>
</feature>
<dbReference type="Pfam" id="PF05493">
    <property type="entry name" value="ATP_synt_H"/>
    <property type="match status" value="1"/>
</dbReference>
<dbReference type="PANTHER" id="PTHR12263">
    <property type="entry name" value="VACUOLAR ATP SYNTHASE SUBUNIT H"/>
    <property type="match status" value="1"/>
</dbReference>
<evidence type="ECO:0000256" key="5">
    <source>
        <dbReference type="ARBA" id="ARBA00022781"/>
    </source>
</evidence>
<dbReference type="InterPro" id="IPR008389">
    <property type="entry name" value="ATPase_V0-cplx_e1/e2_su"/>
</dbReference>
<dbReference type="GO" id="GO:0033179">
    <property type="term" value="C:proton-transporting V-type ATPase, V0 domain"/>
    <property type="evidence" value="ECO:0007669"/>
    <property type="project" value="InterPro"/>
</dbReference>
<sequence>MGADAAPVAILTTFWFIVGGILPWFVPKGNNRGLVQSMLITTAVLCYVFWLCTYLMQMHPFFGPLLENSTLIAANEYWPSK</sequence>
<keyword evidence="8 9" id="KW-0472">Membrane</keyword>
<dbReference type="GO" id="GO:0012505">
    <property type="term" value="C:endomembrane system"/>
    <property type="evidence" value="ECO:0007669"/>
    <property type="project" value="UniProtKB-SubCell"/>
</dbReference>
<keyword evidence="5" id="KW-0375">Hydrogen ion transport</keyword>
<evidence type="ECO:0000256" key="4">
    <source>
        <dbReference type="ARBA" id="ARBA00022692"/>
    </source>
</evidence>
<evidence type="ECO:0000256" key="7">
    <source>
        <dbReference type="ARBA" id="ARBA00023065"/>
    </source>
</evidence>
<evidence type="ECO:0000256" key="8">
    <source>
        <dbReference type="ARBA" id="ARBA00023136"/>
    </source>
</evidence>
<accession>A0A2R5LC77</accession>
<keyword evidence="7" id="KW-0406">Ion transport</keyword>
<dbReference type="AlphaFoldDB" id="A0A2R5LC77"/>
<organism evidence="10">
    <name type="scientific">Ornithodoros turicata</name>
    <dbReference type="NCBI Taxonomy" id="34597"/>
    <lineage>
        <taxon>Eukaryota</taxon>
        <taxon>Metazoa</taxon>
        <taxon>Ecdysozoa</taxon>
        <taxon>Arthropoda</taxon>
        <taxon>Chelicerata</taxon>
        <taxon>Arachnida</taxon>
        <taxon>Acari</taxon>
        <taxon>Parasitiformes</taxon>
        <taxon>Ixodida</taxon>
        <taxon>Ixodoidea</taxon>
        <taxon>Argasidae</taxon>
        <taxon>Ornithodorinae</taxon>
        <taxon>Ornithodoros</taxon>
    </lineage>
</organism>
<dbReference type="EMBL" id="GGLE01002940">
    <property type="protein sequence ID" value="MBY07066.1"/>
    <property type="molecule type" value="Transcribed_RNA"/>
</dbReference>
<keyword evidence="4 9" id="KW-0812">Transmembrane</keyword>
<feature type="transmembrane region" description="Helical" evidence="9">
    <location>
        <begin position="38"/>
        <end position="56"/>
    </location>
</feature>
<evidence type="ECO:0000256" key="1">
    <source>
        <dbReference type="ARBA" id="ARBA00004127"/>
    </source>
</evidence>
<protein>
    <submittedName>
        <fullName evidence="10">Putative vacuolar h+ atpase</fullName>
    </submittedName>
</protein>
<keyword evidence="3" id="KW-0813">Transport</keyword>
<evidence type="ECO:0000313" key="10">
    <source>
        <dbReference type="EMBL" id="MBY07066.1"/>
    </source>
</evidence>
<proteinExistence type="inferred from homology"/>
<dbReference type="PANTHER" id="PTHR12263:SF0">
    <property type="entry name" value="V-TYPE PROTON ATPASE SUBUNIT"/>
    <property type="match status" value="1"/>
</dbReference>
<dbReference type="GO" id="GO:0033181">
    <property type="term" value="C:plasma membrane proton-transporting V-type ATPase complex"/>
    <property type="evidence" value="ECO:0007669"/>
    <property type="project" value="TreeGrafter"/>
</dbReference>
<comment type="subcellular location">
    <subcellularLocation>
        <location evidence="1">Endomembrane system</location>
        <topology evidence="1">Multi-pass membrane protein</topology>
    </subcellularLocation>
</comment>
<evidence type="ECO:0000256" key="2">
    <source>
        <dbReference type="ARBA" id="ARBA00008328"/>
    </source>
</evidence>
<dbReference type="GO" id="GO:0046961">
    <property type="term" value="F:proton-transporting ATPase activity, rotational mechanism"/>
    <property type="evidence" value="ECO:0007669"/>
    <property type="project" value="InterPro"/>
</dbReference>